<dbReference type="Gene3D" id="1.10.357.10">
    <property type="entry name" value="Tetracycline Repressor, domain 2"/>
    <property type="match status" value="1"/>
</dbReference>
<reference evidence="4 5" key="1">
    <citation type="submission" date="2018-06" db="EMBL/GenBank/DDBJ databases">
        <title>Streptomyces reniochalinae sp. nov. and Streptomyces diacarnus sp. nov. from marine sponges.</title>
        <authorList>
            <person name="Li L."/>
        </authorList>
    </citation>
    <scope>NUCLEOTIDE SEQUENCE [LARGE SCALE GENOMIC DNA]</scope>
    <source>
        <strain evidence="4 5">LHW51701</strain>
    </source>
</reference>
<sequence length="198" mass="21606">MRKSSGRKNEDDILDAARACVEAFGARRTTLTDVARRAGVSRPTVYRHWPDISSLVGDLMTRELKTLFAEAVAEATEADALGRIVHGATGTVRAVWHHSLFSRFLDSEAELLATYVFHRLGSSQHAALELLHAQIAEGQRDGSVRAGEPAELSRVVLLTVQSIGASRRLVEDTLTEDALLDSLGRLLTGYLRDWSAAA</sequence>
<dbReference type="EMBL" id="QOIN01000066">
    <property type="protein sequence ID" value="RCG15715.1"/>
    <property type="molecule type" value="Genomic_DNA"/>
</dbReference>
<dbReference type="Gene3D" id="1.10.10.60">
    <property type="entry name" value="Homeodomain-like"/>
    <property type="match status" value="1"/>
</dbReference>
<dbReference type="AlphaFoldDB" id="A0A367EDJ8"/>
<proteinExistence type="predicted"/>
<dbReference type="PROSITE" id="PS50977">
    <property type="entry name" value="HTH_TETR_2"/>
    <property type="match status" value="1"/>
</dbReference>
<evidence type="ECO:0000313" key="5">
    <source>
        <dbReference type="Proteomes" id="UP000252914"/>
    </source>
</evidence>
<dbReference type="SUPFAM" id="SSF48498">
    <property type="entry name" value="Tetracyclin repressor-like, C-terminal domain"/>
    <property type="match status" value="1"/>
</dbReference>
<name>A0A367EDJ8_9ACTN</name>
<comment type="caution">
    <text evidence="4">The sequence shown here is derived from an EMBL/GenBank/DDBJ whole genome shotgun (WGS) entry which is preliminary data.</text>
</comment>
<feature type="domain" description="HTH tetR-type" evidence="3">
    <location>
        <begin position="7"/>
        <end position="67"/>
    </location>
</feature>
<organism evidence="4 5">
    <name type="scientific">Streptomyces diacarni</name>
    <dbReference type="NCBI Taxonomy" id="2800381"/>
    <lineage>
        <taxon>Bacteria</taxon>
        <taxon>Bacillati</taxon>
        <taxon>Actinomycetota</taxon>
        <taxon>Actinomycetes</taxon>
        <taxon>Kitasatosporales</taxon>
        <taxon>Streptomycetaceae</taxon>
        <taxon>Streptomyces</taxon>
    </lineage>
</organism>
<protein>
    <submittedName>
        <fullName evidence="4">TetR/AcrR family transcriptional regulator</fullName>
    </submittedName>
</protein>
<dbReference type="PANTHER" id="PTHR30055:SF153">
    <property type="entry name" value="HTH-TYPE TRANSCRIPTIONAL REPRESSOR RV3405C"/>
    <property type="match status" value="1"/>
</dbReference>
<feature type="DNA-binding region" description="H-T-H motif" evidence="2">
    <location>
        <begin position="30"/>
        <end position="49"/>
    </location>
</feature>
<accession>A0A367EDJ8</accession>
<dbReference type="SUPFAM" id="SSF46689">
    <property type="entry name" value="Homeodomain-like"/>
    <property type="match status" value="1"/>
</dbReference>
<evidence type="ECO:0000256" key="1">
    <source>
        <dbReference type="ARBA" id="ARBA00023125"/>
    </source>
</evidence>
<dbReference type="InterPro" id="IPR009057">
    <property type="entry name" value="Homeodomain-like_sf"/>
</dbReference>
<evidence type="ECO:0000256" key="2">
    <source>
        <dbReference type="PROSITE-ProRule" id="PRU00335"/>
    </source>
</evidence>
<dbReference type="PRINTS" id="PR00455">
    <property type="entry name" value="HTHTETR"/>
</dbReference>
<evidence type="ECO:0000313" key="4">
    <source>
        <dbReference type="EMBL" id="RCG15715.1"/>
    </source>
</evidence>
<evidence type="ECO:0000259" key="3">
    <source>
        <dbReference type="PROSITE" id="PS50977"/>
    </source>
</evidence>
<keyword evidence="5" id="KW-1185">Reference proteome</keyword>
<keyword evidence="1 2" id="KW-0238">DNA-binding</keyword>
<dbReference type="InterPro" id="IPR001647">
    <property type="entry name" value="HTH_TetR"/>
</dbReference>
<dbReference type="GO" id="GO:0003700">
    <property type="term" value="F:DNA-binding transcription factor activity"/>
    <property type="evidence" value="ECO:0007669"/>
    <property type="project" value="TreeGrafter"/>
</dbReference>
<dbReference type="Proteomes" id="UP000252914">
    <property type="component" value="Unassembled WGS sequence"/>
</dbReference>
<dbReference type="Pfam" id="PF00440">
    <property type="entry name" value="TetR_N"/>
    <property type="match status" value="1"/>
</dbReference>
<dbReference type="PANTHER" id="PTHR30055">
    <property type="entry name" value="HTH-TYPE TRANSCRIPTIONAL REGULATOR RUTR"/>
    <property type="match status" value="1"/>
</dbReference>
<dbReference type="GO" id="GO:0000976">
    <property type="term" value="F:transcription cis-regulatory region binding"/>
    <property type="evidence" value="ECO:0007669"/>
    <property type="project" value="TreeGrafter"/>
</dbReference>
<dbReference type="InterPro" id="IPR036271">
    <property type="entry name" value="Tet_transcr_reg_TetR-rel_C_sf"/>
</dbReference>
<dbReference type="InterPro" id="IPR050109">
    <property type="entry name" value="HTH-type_TetR-like_transc_reg"/>
</dbReference>
<gene>
    <name evidence="4" type="ORF">DTL70_29775</name>
</gene>